<dbReference type="GeneID" id="63801956"/>
<reference evidence="2 3" key="1">
    <citation type="submission" date="2016-07" db="EMBL/GenBank/DDBJ databases">
        <title>Pervasive Adenine N6-methylation of Active Genes in Fungi.</title>
        <authorList>
            <consortium name="DOE Joint Genome Institute"/>
            <person name="Mondo S.J."/>
            <person name="Dannebaum R.O."/>
            <person name="Kuo R.C."/>
            <person name="Labutti K."/>
            <person name="Haridas S."/>
            <person name="Kuo A."/>
            <person name="Salamov A."/>
            <person name="Ahrendt S.R."/>
            <person name="Lipzen A."/>
            <person name="Sullivan W."/>
            <person name="Andreopoulos W.B."/>
            <person name="Clum A."/>
            <person name="Lindquist E."/>
            <person name="Daum C."/>
            <person name="Ramamoorthy G.K."/>
            <person name="Gryganskyi A."/>
            <person name="Culley D."/>
            <person name="Magnuson J.K."/>
            <person name="James T.Y."/>
            <person name="O'Malley M.A."/>
            <person name="Stajich J.E."/>
            <person name="Spatafora J.W."/>
            <person name="Visel A."/>
            <person name="Grigoriev I.V."/>
        </authorList>
    </citation>
    <scope>NUCLEOTIDE SEQUENCE [LARGE SCALE GENOMIC DNA]</scope>
    <source>
        <strain evidence="2 3">ATCC 12442</strain>
    </source>
</reference>
<feature type="region of interest" description="Disordered" evidence="1">
    <location>
        <begin position="84"/>
        <end position="110"/>
    </location>
</feature>
<sequence length="110" mass="11779">MVKDLQASVETLSAAASKSSNRATMPLLPPLPFEMGQAQPMPMLLNNDGILAGTKPAAAYGRGTPTADGAHGSDTADWHVWRLWTQRKQPHAGASSGPTRARQPERESFQ</sequence>
<keyword evidence="3" id="KW-1185">Reference proteome</keyword>
<organism evidence="2 3">
    <name type="scientific">Linderina pennispora</name>
    <dbReference type="NCBI Taxonomy" id="61395"/>
    <lineage>
        <taxon>Eukaryota</taxon>
        <taxon>Fungi</taxon>
        <taxon>Fungi incertae sedis</taxon>
        <taxon>Zoopagomycota</taxon>
        <taxon>Kickxellomycotina</taxon>
        <taxon>Kickxellomycetes</taxon>
        <taxon>Kickxellales</taxon>
        <taxon>Kickxellaceae</taxon>
        <taxon>Linderina</taxon>
    </lineage>
</organism>
<accession>A0A1Y1WHF1</accession>
<dbReference type="Proteomes" id="UP000193922">
    <property type="component" value="Unassembled WGS sequence"/>
</dbReference>
<feature type="region of interest" description="Disordered" evidence="1">
    <location>
        <begin position="1"/>
        <end position="24"/>
    </location>
</feature>
<proteinExistence type="predicted"/>
<evidence type="ECO:0000313" key="3">
    <source>
        <dbReference type="Proteomes" id="UP000193922"/>
    </source>
</evidence>
<dbReference type="AlphaFoldDB" id="A0A1Y1WHF1"/>
<comment type="caution">
    <text evidence="2">The sequence shown here is derived from an EMBL/GenBank/DDBJ whole genome shotgun (WGS) entry which is preliminary data.</text>
</comment>
<gene>
    <name evidence="2" type="ORF">DL89DRAFT_254954</name>
</gene>
<feature type="compositionally biased region" description="Polar residues" evidence="1">
    <location>
        <begin position="8"/>
        <end position="23"/>
    </location>
</feature>
<evidence type="ECO:0000313" key="2">
    <source>
        <dbReference type="EMBL" id="ORX72768.1"/>
    </source>
</evidence>
<dbReference type="EMBL" id="MCFD01000002">
    <property type="protein sequence ID" value="ORX72768.1"/>
    <property type="molecule type" value="Genomic_DNA"/>
</dbReference>
<evidence type="ECO:0000256" key="1">
    <source>
        <dbReference type="SAM" id="MobiDB-lite"/>
    </source>
</evidence>
<protein>
    <submittedName>
        <fullName evidence="2">Uncharacterized protein</fullName>
    </submittedName>
</protein>
<name>A0A1Y1WHF1_9FUNG</name>
<dbReference type="RefSeq" id="XP_040746108.1">
    <property type="nucleotide sequence ID" value="XM_040885308.1"/>
</dbReference>